<dbReference type="EMBL" id="JANBUN010002588">
    <property type="protein sequence ID" value="KAJ2794219.1"/>
    <property type="molecule type" value="Genomic_DNA"/>
</dbReference>
<gene>
    <name evidence="1" type="ORF">H4R21_005583</name>
</gene>
<reference evidence="1" key="1">
    <citation type="submission" date="2022-07" db="EMBL/GenBank/DDBJ databases">
        <title>Phylogenomic reconstructions and comparative analyses of Kickxellomycotina fungi.</title>
        <authorList>
            <person name="Reynolds N.K."/>
            <person name="Stajich J.E."/>
            <person name="Barry K."/>
            <person name="Grigoriev I.V."/>
            <person name="Crous P."/>
            <person name="Smith M.E."/>
        </authorList>
    </citation>
    <scope>NUCLEOTIDE SEQUENCE</scope>
    <source>
        <strain evidence="1">BCRC 34780</strain>
    </source>
</reference>
<name>A0ACC1KSF2_9FUNG</name>
<accession>A0ACC1KSF2</accession>
<proteinExistence type="predicted"/>
<keyword evidence="2" id="KW-1185">Reference proteome</keyword>
<evidence type="ECO:0000313" key="1">
    <source>
        <dbReference type="EMBL" id="KAJ2794219.1"/>
    </source>
</evidence>
<organism evidence="1 2">
    <name type="scientific">Coemansia helicoidea</name>
    <dbReference type="NCBI Taxonomy" id="1286919"/>
    <lineage>
        <taxon>Eukaryota</taxon>
        <taxon>Fungi</taxon>
        <taxon>Fungi incertae sedis</taxon>
        <taxon>Zoopagomycota</taxon>
        <taxon>Kickxellomycotina</taxon>
        <taxon>Kickxellomycetes</taxon>
        <taxon>Kickxellales</taxon>
        <taxon>Kickxellaceae</taxon>
        <taxon>Coemansia</taxon>
    </lineage>
</organism>
<protein>
    <submittedName>
        <fullName evidence="1">Uncharacterized protein</fullName>
    </submittedName>
</protein>
<feature type="non-terminal residue" evidence="1">
    <location>
        <position position="1"/>
    </location>
</feature>
<dbReference type="Proteomes" id="UP001140087">
    <property type="component" value="Unassembled WGS sequence"/>
</dbReference>
<evidence type="ECO:0000313" key="2">
    <source>
        <dbReference type="Proteomes" id="UP001140087"/>
    </source>
</evidence>
<comment type="caution">
    <text evidence="1">The sequence shown here is derived from an EMBL/GenBank/DDBJ whole genome shotgun (WGS) entry which is preliminary data.</text>
</comment>
<sequence length="173" mass="19567">PLAGRRCRSGPPAPGDVSPEDAEAVQRFRAKFTRAAIPYKSFHVTFQRSSGAGGQNVNKVSTKVCMRFALAEQTWLPAYVRRRLRELDAGRINARGEYQITSERTRSQRHNIDDCLDRLWQQIDRAAALPTAPRPETVERVRGLQRAEKARDIESKKRRSVRKAGRRGGADDL</sequence>